<accession>A0A1V9XV82</accession>
<evidence type="ECO:0000256" key="5">
    <source>
        <dbReference type="ARBA" id="ARBA00022989"/>
    </source>
</evidence>
<evidence type="ECO:0000256" key="6">
    <source>
        <dbReference type="ARBA" id="ARBA00023136"/>
    </source>
</evidence>
<gene>
    <name evidence="8" type="ORF">BIW11_07168</name>
</gene>
<evidence type="ECO:0000313" key="9">
    <source>
        <dbReference type="Proteomes" id="UP000192247"/>
    </source>
</evidence>
<evidence type="ECO:0000313" key="8">
    <source>
        <dbReference type="EMBL" id="OQR77333.1"/>
    </source>
</evidence>
<keyword evidence="5 7" id="KW-1133">Transmembrane helix</keyword>
<comment type="subcellular location">
    <subcellularLocation>
        <location evidence="1">Membrane</location>
        <topology evidence="1">Multi-pass membrane protein</topology>
    </subcellularLocation>
</comment>
<organism evidence="8 9">
    <name type="scientific">Tropilaelaps mercedesae</name>
    <dbReference type="NCBI Taxonomy" id="418985"/>
    <lineage>
        <taxon>Eukaryota</taxon>
        <taxon>Metazoa</taxon>
        <taxon>Ecdysozoa</taxon>
        <taxon>Arthropoda</taxon>
        <taxon>Chelicerata</taxon>
        <taxon>Arachnida</taxon>
        <taxon>Acari</taxon>
        <taxon>Parasitiformes</taxon>
        <taxon>Mesostigmata</taxon>
        <taxon>Gamasina</taxon>
        <taxon>Dermanyssoidea</taxon>
        <taxon>Laelapidae</taxon>
        <taxon>Tropilaelaps</taxon>
    </lineage>
</organism>
<dbReference type="GO" id="GO:0007219">
    <property type="term" value="P:Notch signaling pathway"/>
    <property type="evidence" value="ECO:0007669"/>
    <property type="project" value="UniProtKB-KW"/>
</dbReference>
<feature type="transmembrane region" description="Helical" evidence="7">
    <location>
        <begin position="156"/>
        <end position="181"/>
    </location>
</feature>
<dbReference type="STRING" id="418985.A0A1V9XV82"/>
<dbReference type="PANTHER" id="PTHR12889">
    <property type="entry name" value="GAMMA-SECRETASE SUBUNIT APH-1"/>
    <property type="match status" value="1"/>
</dbReference>
<feature type="transmembrane region" description="Helical" evidence="7">
    <location>
        <begin position="32"/>
        <end position="53"/>
    </location>
</feature>
<evidence type="ECO:0000256" key="4">
    <source>
        <dbReference type="ARBA" id="ARBA00022976"/>
    </source>
</evidence>
<reference evidence="8 9" key="1">
    <citation type="journal article" date="2017" name="Gigascience">
        <title>Draft genome of the honey bee ectoparasitic mite, Tropilaelaps mercedesae, is shaped by the parasitic life history.</title>
        <authorList>
            <person name="Dong X."/>
            <person name="Armstrong S.D."/>
            <person name="Xia D."/>
            <person name="Makepeace B.L."/>
            <person name="Darby A.C."/>
            <person name="Kadowaki T."/>
        </authorList>
    </citation>
    <scope>NUCLEOTIDE SEQUENCE [LARGE SCALE GENOMIC DNA]</scope>
    <source>
        <strain evidence="8">Wuxi-XJTLU</strain>
    </source>
</reference>
<dbReference type="EMBL" id="MNPL01003666">
    <property type="protein sequence ID" value="OQR77333.1"/>
    <property type="molecule type" value="Genomic_DNA"/>
</dbReference>
<dbReference type="GO" id="GO:0016485">
    <property type="term" value="P:protein processing"/>
    <property type="evidence" value="ECO:0007669"/>
    <property type="project" value="InterPro"/>
</dbReference>
<keyword evidence="3 7" id="KW-0812">Transmembrane</keyword>
<dbReference type="InterPro" id="IPR009294">
    <property type="entry name" value="Aph-1"/>
</dbReference>
<keyword evidence="6 7" id="KW-0472">Membrane</keyword>
<feature type="transmembrane region" description="Helical" evidence="7">
    <location>
        <begin position="6"/>
        <end position="27"/>
    </location>
</feature>
<keyword evidence="9" id="KW-1185">Reference proteome</keyword>
<feature type="transmembrane region" description="Helical" evidence="7">
    <location>
        <begin position="117"/>
        <end position="136"/>
    </location>
</feature>
<dbReference type="InParanoid" id="A0A1V9XV82"/>
<dbReference type="AlphaFoldDB" id="A0A1V9XV82"/>
<evidence type="ECO:0000256" key="1">
    <source>
        <dbReference type="ARBA" id="ARBA00004141"/>
    </source>
</evidence>
<evidence type="ECO:0000256" key="2">
    <source>
        <dbReference type="ARBA" id="ARBA00005577"/>
    </source>
</evidence>
<keyword evidence="4" id="KW-0914">Notch signaling pathway</keyword>
<dbReference type="Proteomes" id="UP000192247">
    <property type="component" value="Unassembled WGS sequence"/>
</dbReference>
<protein>
    <submittedName>
        <fullName evidence="8">Gamma-secretase subunit Aph-1-like</fullName>
    </submittedName>
</protein>
<comment type="similarity">
    <text evidence="2">Belongs to the APH-1 family.</text>
</comment>
<comment type="caution">
    <text evidence="8">The sequence shown here is derived from an EMBL/GenBank/DDBJ whole genome shotgun (WGS) entry which is preliminary data.</text>
</comment>
<sequence>MALAEFIGCALVAFGPSLSMFCVTIALCPIRVIIFITAAFFWLMSLLLSSILWCSADAIFKPSDKRGLVIFGVVEAVLFQELFRLIFYKILRKAEYGLKKVTEVGHHGNVVSDSRQTLAYVSGLGFGAISGGFSLLNVLAEIGGPASVGLFGQSEWFVLVSSFTTSLFILLNTAWGVILFYSYDAKNYVLAGSTVLLHLICSLLTLFNKNGDYVASLVPITLITVLCAGAAFRCAGGKYRRLGSIFSRVSHSESESITPS</sequence>
<dbReference type="OrthoDB" id="6507463at2759"/>
<dbReference type="FunCoup" id="A0A1V9XV82">
    <property type="interactions" value="671"/>
</dbReference>
<evidence type="ECO:0000256" key="3">
    <source>
        <dbReference type="ARBA" id="ARBA00022692"/>
    </source>
</evidence>
<feature type="transmembrane region" description="Helical" evidence="7">
    <location>
        <begin position="188"/>
        <end position="207"/>
    </location>
</feature>
<name>A0A1V9XV82_9ACAR</name>
<dbReference type="Pfam" id="PF06105">
    <property type="entry name" value="Aph-1"/>
    <property type="match status" value="1"/>
</dbReference>
<proteinExistence type="inferred from homology"/>
<feature type="transmembrane region" description="Helical" evidence="7">
    <location>
        <begin position="213"/>
        <end position="232"/>
    </location>
</feature>
<dbReference type="GO" id="GO:0016020">
    <property type="term" value="C:membrane"/>
    <property type="evidence" value="ECO:0007669"/>
    <property type="project" value="UniProtKB-SubCell"/>
</dbReference>
<feature type="transmembrane region" description="Helical" evidence="7">
    <location>
        <begin position="68"/>
        <end position="91"/>
    </location>
</feature>
<evidence type="ECO:0000256" key="7">
    <source>
        <dbReference type="SAM" id="Phobius"/>
    </source>
</evidence>